<dbReference type="Gene3D" id="3.40.50.1000">
    <property type="entry name" value="HAD superfamily/HAD-like"/>
    <property type="match status" value="1"/>
</dbReference>
<evidence type="ECO:0000256" key="3">
    <source>
        <dbReference type="ARBA" id="ARBA00009184"/>
    </source>
</evidence>
<proteinExistence type="inferred from homology"/>
<evidence type="ECO:0000256" key="2">
    <source>
        <dbReference type="ARBA" id="ARBA00005135"/>
    </source>
</evidence>
<evidence type="ECO:0000313" key="13">
    <source>
        <dbReference type="Proteomes" id="UP000192596"/>
    </source>
</evidence>
<gene>
    <name evidence="12" type="ORF">B0A48_17116</name>
</gene>
<keyword evidence="8" id="KW-0460">Magnesium</keyword>
<dbReference type="GO" id="GO:0006564">
    <property type="term" value="P:L-serine biosynthetic process"/>
    <property type="evidence" value="ECO:0007669"/>
    <property type="project" value="UniProtKB-KW"/>
</dbReference>
<dbReference type="OrthoDB" id="27226at2759"/>
<dbReference type="NCBIfam" id="TIGR00338">
    <property type="entry name" value="serB"/>
    <property type="match status" value="1"/>
</dbReference>
<evidence type="ECO:0000256" key="10">
    <source>
        <dbReference type="ARBA" id="ARBA00031693"/>
    </source>
</evidence>
<name>A0A1V8SBM2_9PEZI</name>
<dbReference type="SFLD" id="SFLDF00029">
    <property type="entry name" value="phosphoserine_phosphatase"/>
    <property type="match status" value="1"/>
</dbReference>
<dbReference type="UniPathway" id="UPA00135">
    <property type="reaction ID" value="UER00198"/>
</dbReference>
<dbReference type="NCBIfam" id="TIGR01488">
    <property type="entry name" value="HAD-SF-IB"/>
    <property type="match status" value="1"/>
</dbReference>
<evidence type="ECO:0000313" key="12">
    <source>
        <dbReference type="EMBL" id="OQN96542.1"/>
    </source>
</evidence>
<dbReference type="AlphaFoldDB" id="A0A1V8SBM2"/>
<evidence type="ECO:0000256" key="11">
    <source>
        <dbReference type="PIRSR" id="PIRSR604469-1"/>
    </source>
</evidence>
<dbReference type="PANTHER" id="PTHR43344">
    <property type="entry name" value="PHOSPHOSERINE PHOSPHATASE"/>
    <property type="match status" value="1"/>
</dbReference>
<dbReference type="FunCoup" id="A0A1V8SBM2">
    <property type="interactions" value="997"/>
</dbReference>
<dbReference type="EMBL" id="NAJO01000065">
    <property type="protein sequence ID" value="OQN96542.1"/>
    <property type="molecule type" value="Genomic_DNA"/>
</dbReference>
<keyword evidence="5" id="KW-0028">Amino-acid biosynthesis</keyword>
<dbReference type="GO" id="GO:0005737">
    <property type="term" value="C:cytoplasm"/>
    <property type="evidence" value="ECO:0007669"/>
    <property type="project" value="TreeGrafter"/>
</dbReference>
<keyword evidence="13" id="KW-1185">Reference proteome</keyword>
<feature type="active site" description="Proton donor" evidence="11">
    <location>
        <position position="144"/>
    </location>
</feature>
<dbReference type="GO" id="GO:0036424">
    <property type="term" value="F:L-phosphoserine phosphatase activity"/>
    <property type="evidence" value="ECO:0007669"/>
    <property type="project" value="InterPro"/>
</dbReference>
<dbReference type="PANTHER" id="PTHR43344:SF2">
    <property type="entry name" value="PHOSPHOSERINE PHOSPHATASE"/>
    <property type="match status" value="1"/>
</dbReference>
<dbReference type="InterPro" id="IPR023214">
    <property type="entry name" value="HAD_sf"/>
</dbReference>
<dbReference type="SUPFAM" id="SSF56784">
    <property type="entry name" value="HAD-like"/>
    <property type="match status" value="1"/>
</dbReference>
<keyword evidence="7" id="KW-0378">Hydrolase</keyword>
<comment type="caution">
    <text evidence="12">The sequence shown here is derived from an EMBL/GenBank/DDBJ whole genome shotgun (WGS) entry which is preliminary data.</text>
</comment>
<dbReference type="GO" id="GO:0000287">
    <property type="term" value="F:magnesium ion binding"/>
    <property type="evidence" value="ECO:0007669"/>
    <property type="project" value="TreeGrafter"/>
</dbReference>
<keyword evidence="6" id="KW-0479">Metal-binding</keyword>
<evidence type="ECO:0000256" key="6">
    <source>
        <dbReference type="ARBA" id="ARBA00022723"/>
    </source>
</evidence>
<feature type="active site" description="Nucleophile" evidence="11">
    <location>
        <position position="142"/>
    </location>
</feature>
<dbReference type="Proteomes" id="UP000192596">
    <property type="component" value="Unassembled WGS sequence"/>
</dbReference>
<keyword evidence="9" id="KW-0718">Serine biosynthesis</keyword>
<dbReference type="SFLD" id="SFLDG01136">
    <property type="entry name" value="C1.6:_Phosphoserine_Phosphatas"/>
    <property type="match status" value="1"/>
</dbReference>
<sequence>MAREFRFGDWRKNLNSFRLDANAPGVVATIYFKKPQTISQWLDANDRTVVATLTGVFVSQDPETTTWDQQWPDHIRSGPLGSVVNIYLPTSSAATLAECHDLLAAHSIALETLQSELELEVVVQPYSLFATHRDSPGLAVFDMDSTLIQQEVIDELARAIGRYDEVAAITEAAMRGEAPYTDFEASLRARVALLKGVPISIWEDMKRDVITLTPGARELVKVLRARGWKTAVLSGGFTPLATWVAAELGLDYAFANHLVEDPESKTLKGELVEGKLIVHAQKKLDLLRQLAGDNDIPIERTIAVGDGSNDLLMLGAAGLGVAFNAKSKVQKAAPTKLNGDSLLDIAYLIGCTRRDIDAALAGP</sequence>
<accession>A0A1V8SBM2</accession>
<dbReference type="Pfam" id="PF12710">
    <property type="entry name" value="HAD"/>
    <property type="match status" value="1"/>
</dbReference>
<dbReference type="SFLD" id="SFLDG01137">
    <property type="entry name" value="C1.6.1:_Phosphoserine_Phosphat"/>
    <property type="match status" value="1"/>
</dbReference>
<evidence type="ECO:0000256" key="5">
    <source>
        <dbReference type="ARBA" id="ARBA00022605"/>
    </source>
</evidence>
<dbReference type="InterPro" id="IPR036412">
    <property type="entry name" value="HAD-like_sf"/>
</dbReference>
<reference evidence="13" key="1">
    <citation type="submission" date="2017-03" db="EMBL/GenBank/DDBJ databases">
        <title>Genomes of endolithic fungi from Antarctica.</title>
        <authorList>
            <person name="Coleine C."/>
            <person name="Masonjones S."/>
            <person name="Stajich J.E."/>
        </authorList>
    </citation>
    <scope>NUCLEOTIDE SEQUENCE [LARGE SCALE GENOMIC DNA]</scope>
    <source>
        <strain evidence="13">CCFEE 5527</strain>
    </source>
</reference>
<dbReference type="CDD" id="cd07500">
    <property type="entry name" value="HAD_PSP"/>
    <property type="match status" value="1"/>
</dbReference>
<dbReference type="SFLD" id="SFLDS00003">
    <property type="entry name" value="Haloacid_Dehalogenase"/>
    <property type="match status" value="1"/>
</dbReference>
<dbReference type="InterPro" id="IPR050582">
    <property type="entry name" value="HAD-like_SerB"/>
</dbReference>
<dbReference type="InParanoid" id="A0A1V8SBM2"/>
<comment type="cofactor">
    <cofactor evidence="1">
        <name>Mg(2+)</name>
        <dbReference type="ChEBI" id="CHEBI:18420"/>
    </cofactor>
</comment>
<dbReference type="InterPro" id="IPR004469">
    <property type="entry name" value="PSP"/>
</dbReference>
<organism evidence="12 13">
    <name type="scientific">Cryoendolithus antarcticus</name>
    <dbReference type="NCBI Taxonomy" id="1507870"/>
    <lineage>
        <taxon>Eukaryota</taxon>
        <taxon>Fungi</taxon>
        <taxon>Dikarya</taxon>
        <taxon>Ascomycota</taxon>
        <taxon>Pezizomycotina</taxon>
        <taxon>Dothideomycetes</taxon>
        <taxon>Dothideomycetidae</taxon>
        <taxon>Cladosporiales</taxon>
        <taxon>Cladosporiaceae</taxon>
        <taxon>Cryoendolithus</taxon>
    </lineage>
</organism>
<comment type="pathway">
    <text evidence="2">Amino-acid biosynthesis; L-serine biosynthesis; L-serine from 3-phospho-D-glycerate: step 3/3.</text>
</comment>
<comment type="similarity">
    <text evidence="3">Belongs to the HAD-like hydrolase superfamily. SerB family.</text>
</comment>
<evidence type="ECO:0000256" key="4">
    <source>
        <dbReference type="ARBA" id="ARBA00012640"/>
    </source>
</evidence>
<evidence type="ECO:0000256" key="9">
    <source>
        <dbReference type="ARBA" id="ARBA00023299"/>
    </source>
</evidence>
<evidence type="ECO:0000256" key="1">
    <source>
        <dbReference type="ARBA" id="ARBA00001946"/>
    </source>
</evidence>
<dbReference type="STRING" id="1507870.A0A1V8SBM2"/>
<evidence type="ECO:0000256" key="8">
    <source>
        <dbReference type="ARBA" id="ARBA00022842"/>
    </source>
</evidence>
<evidence type="ECO:0000256" key="7">
    <source>
        <dbReference type="ARBA" id="ARBA00022801"/>
    </source>
</evidence>
<protein>
    <recommendedName>
        <fullName evidence="4">phosphoserine phosphatase</fullName>
        <ecNumber evidence="4">3.1.3.3</ecNumber>
    </recommendedName>
    <alternativeName>
        <fullName evidence="10">O-phosphoserine phosphohydrolase</fullName>
    </alternativeName>
</protein>
<dbReference type="EC" id="3.1.3.3" evidence="4"/>